<dbReference type="Gene3D" id="3.30.70.100">
    <property type="match status" value="1"/>
</dbReference>
<evidence type="ECO:0000256" key="1">
    <source>
        <dbReference type="ARBA" id="ARBA00001973"/>
    </source>
</evidence>
<dbReference type="Proteomes" id="UP000054107">
    <property type="component" value="Unassembled WGS sequence"/>
</dbReference>
<dbReference type="STRING" id="35722.A0A0B7MX35"/>
<dbReference type="CDD" id="cd00305">
    <property type="entry name" value="Cu-Zn_Superoxide_Dismutase"/>
    <property type="match status" value="1"/>
</dbReference>
<dbReference type="Pfam" id="PF00403">
    <property type="entry name" value="HMA"/>
    <property type="match status" value="1"/>
</dbReference>
<name>A0A0B7MX35_9FUNG</name>
<comment type="similarity">
    <text evidence="2">Belongs to the CCS1 family.</text>
</comment>
<protein>
    <recommendedName>
        <fullName evidence="3">Superoxide dismutase 1 copper chaperone</fullName>
    </recommendedName>
    <alternativeName>
        <fullName evidence="5">Superoxide dismutase copper chaperone</fullName>
    </alternativeName>
</protein>
<evidence type="ECO:0000313" key="7">
    <source>
        <dbReference type="EMBL" id="CEP07439.1"/>
    </source>
</evidence>
<dbReference type="MEROPS" id="I09.003"/>
<accession>A0A0B7MX35</accession>
<dbReference type="GO" id="GO:0005507">
    <property type="term" value="F:copper ion binding"/>
    <property type="evidence" value="ECO:0007669"/>
    <property type="project" value="InterPro"/>
</dbReference>
<dbReference type="AlphaFoldDB" id="A0A0B7MX35"/>
<dbReference type="InterPro" id="IPR036423">
    <property type="entry name" value="SOD-like_Cu/Zn_dom_sf"/>
</dbReference>
<dbReference type="PANTHER" id="PTHR10003">
    <property type="entry name" value="SUPEROXIDE DISMUTASE CU-ZN -RELATED"/>
    <property type="match status" value="1"/>
</dbReference>
<evidence type="ECO:0000256" key="3">
    <source>
        <dbReference type="ARBA" id="ARBA00016103"/>
    </source>
</evidence>
<dbReference type="GO" id="GO:0034599">
    <property type="term" value="P:cellular response to oxidative stress"/>
    <property type="evidence" value="ECO:0007669"/>
    <property type="project" value="UniProtKB-ARBA"/>
</dbReference>
<dbReference type="Pfam" id="PF00080">
    <property type="entry name" value="Sod_Cu"/>
    <property type="match status" value="1"/>
</dbReference>
<dbReference type="InterPro" id="IPR001424">
    <property type="entry name" value="SOD_Cu_Zn_dom"/>
</dbReference>
<dbReference type="Pfam" id="PF05922">
    <property type="entry name" value="Inhibitor_I9"/>
    <property type="match status" value="1"/>
</dbReference>
<reference evidence="7 8" key="1">
    <citation type="submission" date="2014-09" db="EMBL/GenBank/DDBJ databases">
        <authorList>
            <person name="Ellenberger Sabrina"/>
        </authorList>
    </citation>
    <scope>NUCLEOTIDE SEQUENCE [LARGE SCALE GENOMIC DNA]</scope>
    <source>
        <strain evidence="7 8">CBS 412.66</strain>
    </source>
</reference>
<proteinExistence type="inferred from homology"/>
<dbReference type="InterPro" id="IPR037045">
    <property type="entry name" value="S8pro/Inhibitor_I9_sf"/>
</dbReference>
<dbReference type="InterPro" id="IPR036163">
    <property type="entry name" value="HMA_dom_sf"/>
</dbReference>
<dbReference type="Gene3D" id="2.60.40.200">
    <property type="entry name" value="Superoxide dismutase, copper/zinc binding domain"/>
    <property type="match status" value="1"/>
</dbReference>
<dbReference type="Gene3D" id="3.30.70.80">
    <property type="entry name" value="Peptidase S8 propeptide/proteinase inhibitor I9"/>
    <property type="match status" value="1"/>
</dbReference>
<dbReference type="PROSITE" id="PS00087">
    <property type="entry name" value="SOD_CU_ZN_1"/>
    <property type="match status" value="1"/>
</dbReference>
<dbReference type="OrthoDB" id="666972at2759"/>
<evidence type="ECO:0000313" key="8">
    <source>
        <dbReference type="Proteomes" id="UP000054107"/>
    </source>
</evidence>
<dbReference type="SUPFAM" id="SSF54897">
    <property type="entry name" value="Protease propeptides/inhibitors"/>
    <property type="match status" value="1"/>
</dbReference>
<dbReference type="SUPFAM" id="SSF55008">
    <property type="entry name" value="HMA, heavy metal-associated domain"/>
    <property type="match status" value="1"/>
</dbReference>
<dbReference type="InterPro" id="IPR010259">
    <property type="entry name" value="S8pro/Inhibitor_I9"/>
</dbReference>
<dbReference type="EMBL" id="LN719285">
    <property type="protein sequence ID" value="CEP07439.1"/>
    <property type="molecule type" value="Genomic_DNA"/>
</dbReference>
<evidence type="ECO:0000256" key="2">
    <source>
        <dbReference type="ARBA" id="ARBA00010636"/>
    </source>
</evidence>
<dbReference type="PRINTS" id="PR00068">
    <property type="entry name" value="CUZNDISMTASE"/>
</dbReference>
<dbReference type="SUPFAM" id="SSF49329">
    <property type="entry name" value="Cu,Zn superoxide dismutase-like"/>
    <property type="match status" value="1"/>
</dbReference>
<comment type="cofactor">
    <cofactor evidence="1">
        <name>Cu(2+)</name>
        <dbReference type="ChEBI" id="CHEBI:29036"/>
    </cofactor>
</comment>
<dbReference type="GO" id="GO:0006801">
    <property type="term" value="P:superoxide metabolic process"/>
    <property type="evidence" value="ECO:0007669"/>
    <property type="project" value="InterPro"/>
</dbReference>
<sequence length="330" mass="34918">MATKLFKTEFAVDMTCQSCVSDVTKILGKLPGVTSFDVDLNEKKVLVEGTAPPSAISRALKDTGRTVIVRGQGVPDGQGHSGAAVCIFDCYGTDPTATLPTGKSGLARFIQVDDETCLIDLTIQGLSPGKHGIHIHEAGDISEGWRSTGDHFNPTNVAHGDGVHDGHIGDLGNVIVDENGWGDLVVESSRVKVWDIIGRSIVVTEKEDDLKSTTTDGNSGDGILCGIIARSAGAFENTKLVCACSGNTLWEEAQATANTFIVTFKKDTPENVIDEHIKKVEDAGGKIEHRYNAAIKGFSYMGGESVSALSSSEHVESIEADGEVKTQTTA</sequence>
<organism evidence="7 8">
    <name type="scientific">Parasitella parasitica</name>
    <dbReference type="NCBI Taxonomy" id="35722"/>
    <lineage>
        <taxon>Eukaryota</taxon>
        <taxon>Fungi</taxon>
        <taxon>Fungi incertae sedis</taxon>
        <taxon>Mucoromycota</taxon>
        <taxon>Mucoromycotina</taxon>
        <taxon>Mucoromycetes</taxon>
        <taxon>Mucorales</taxon>
        <taxon>Mucorineae</taxon>
        <taxon>Mucoraceae</taxon>
        <taxon>Parasitella</taxon>
    </lineage>
</organism>
<gene>
    <name evidence="7" type="primary">PARPA_00734.1 scaffold 1130</name>
</gene>
<dbReference type="InterPro" id="IPR024134">
    <property type="entry name" value="SOD_Cu/Zn_/chaperone"/>
</dbReference>
<comment type="similarity">
    <text evidence="4">In the C-terminal section; belongs to the Cu-Zn superoxide dismutase family.</text>
</comment>
<dbReference type="CDD" id="cd00371">
    <property type="entry name" value="HMA"/>
    <property type="match status" value="1"/>
</dbReference>
<evidence type="ECO:0000259" key="6">
    <source>
        <dbReference type="PROSITE" id="PS50846"/>
    </source>
</evidence>
<evidence type="ECO:0000256" key="5">
    <source>
        <dbReference type="ARBA" id="ARBA00032899"/>
    </source>
</evidence>
<evidence type="ECO:0000256" key="4">
    <source>
        <dbReference type="ARBA" id="ARBA00025798"/>
    </source>
</evidence>
<dbReference type="PROSITE" id="PS50846">
    <property type="entry name" value="HMA_2"/>
    <property type="match status" value="1"/>
</dbReference>
<dbReference type="InterPro" id="IPR018152">
    <property type="entry name" value="SOD_Cu/Zn_BS"/>
</dbReference>
<keyword evidence="8" id="KW-1185">Reference proteome</keyword>
<dbReference type="InterPro" id="IPR006121">
    <property type="entry name" value="HMA_dom"/>
</dbReference>
<feature type="domain" description="HMA" evidence="6">
    <location>
        <begin position="5"/>
        <end position="68"/>
    </location>
</feature>